<reference evidence="2 3" key="1">
    <citation type="submission" date="2024-04" db="EMBL/GenBank/DDBJ databases">
        <authorList>
            <person name="Fracassetti M."/>
        </authorList>
    </citation>
    <scope>NUCLEOTIDE SEQUENCE [LARGE SCALE GENOMIC DNA]</scope>
</reference>
<dbReference type="Proteomes" id="UP001497516">
    <property type="component" value="Chromosome 1"/>
</dbReference>
<name>A0AAV2CAL9_9ROSI</name>
<sequence length="66" mass="7525">MPITGVKGLAIIRYIRPVSLKRGCVRGWYLFDHHATLGHEPDNPFRRLPARSTLGNSKREQKSDPL</sequence>
<feature type="compositionally biased region" description="Basic and acidic residues" evidence="1">
    <location>
        <begin position="57"/>
        <end position="66"/>
    </location>
</feature>
<feature type="region of interest" description="Disordered" evidence="1">
    <location>
        <begin position="39"/>
        <end position="66"/>
    </location>
</feature>
<dbReference type="EMBL" id="OZ034813">
    <property type="protein sequence ID" value="CAL1353478.1"/>
    <property type="molecule type" value="Genomic_DNA"/>
</dbReference>
<accession>A0AAV2CAL9</accession>
<protein>
    <submittedName>
        <fullName evidence="2">Uncharacterized protein</fullName>
    </submittedName>
</protein>
<keyword evidence="3" id="KW-1185">Reference proteome</keyword>
<dbReference type="AlphaFoldDB" id="A0AAV2CAL9"/>
<evidence type="ECO:0000256" key="1">
    <source>
        <dbReference type="SAM" id="MobiDB-lite"/>
    </source>
</evidence>
<evidence type="ECO:0000313" key="3">
    <source>
        <dbReference type="Proteomes" id="UP001497516"/>
    </source>
</evidence>
<organism evidence="2 3">
    <name type="scientific">Linum trigynum</name>
    <dbReference type="NCBI Taxonomy" id="586398"/>
    <lineage>
        <taxon>Eukaryota</taxon>
        <taxon>Viridiplantae</taxon>
        <taxon>Streptophyta</taxon>
        <taxon>Embryophyta</taxon>
        <taxon>Tracheophyta</taxon>
        <taxon>Spermatophyta</taxon>
        <taxon>Magnoliopsida</taxon>
        <taxon>eudicotyledons</taxon>
        <taxon>Gunneridae</taxon>
        <taxon>Pentapetalae</taxon>
        <taxon>rosids</taxon>
        <taxon>fabids</taxon>
        <taxon>Malpighiales</taxon>
        <taxon>Linaceae</taxon>
        <taxon>Linum</taxon>
    </lineage>
</organism>
<proteinExistence type="predicted"/>
<gene>
    <name evidence="2" type="ORF">LTRI10_LOCUS1378</name>
</gene>
<evidence type="ECO:0000313" key="2">
    <source>
        <dbReference type="EMBL" id="CAL1353478.1"/>
    </source>
</evidence>